<reference evidence="1 2" key="1">
    <citation type="submission" date="2020-08" db="EMBL/GenBank/DDBJ databases">
        <title>Cohnella phylogeny.</title>
        <authorList>
            <person name="Dunlap C."/>
        </authorList>
    </citation>
    <scope>NUCLEOTIDE SEQUENCE [LARGE SCALE GENOMIC DNA]</scope>
    <source>
        <strain evidence="1 2">DSM 28246</strain>
    </source>
</reference>
<evidence type="ECO:0000313" key="1">
    <source>
        <dbReference type="EMBL" id="MBB6674547.1"/>
    </source>
</evidence>
<evidence type="ECO:0000313" key="2">
    <source>
        <dbReference type="Proteomes" id="UP000547209"/>
    </source>
</evidence>
<accession>A0A7X0RVQ6</accession>
<organism evidence="1 2">
    <name type="scientific">Cohnella nanjingensis</name>
    <dbReference type="NCBI Taxonomy" id="1387779"/>
    <lineage>
        <taxon>Bacteria</taxon>
        <taxon>Bacillati</taxon>
        <taxon>Bacillota</taxon>
        <taxon>Bacilli</taxon>
        <taxon>Bacillales</taxon>
        <taxon>Paenibacillaceae</taxon>
        <taxon>Cohnella</taxon>
    </lineage>
</organism>
<dbReference type="AlphaFoldDB" id="A0A7X0RVQ6"/>
<gene>
    <name evidence="1" type="ORF">H7C19_28075</name>
</gene>
<dbReference type="Proteomes" id="UP000547209">
    <property type="component" value="Unassembled WGS sequence"/>
</dbReference>
<name>A0A7X0RVQ6_9BACL</name>
<sequence>MRMYALLREPVDNIRKVMIYDSENGVYAFLYDTQENKSGIADFWFETLDDAMAYCNQELKVIEEQWIVINDPKEGEQHDIIY</sequence>
<comment type="caution">
    <text evidence="1">The sequence shown here is derived from an EMBL/GenBank/DDBJ whole genome shotgun (WGS) entry which is preliminary data.</text>
</comment>
<proteinExistence type="predicted"/>
<keyword evidence="2" id="KW-1185">Reference proteome</keyword>
<dbReference type="EMBL" id="JACJVP010000047">
    <property type="protein sequence ID" value="MBB6674547.1"/>
    <property type="molecule type" value="Genomic_DNA"/>
</dbReference>
<protein>
    <submittedName>
        <fullName evidence="1">Uncharacterized protein</fullName>
    </submittedName>
</protein>